<accession>A0A6C0F2I1</accession>
<proteinExistence type="predicted"/>
<reference evidence="1" key="1">
    <citation type="journal article" date="2020" name="Nature">
        <title>Giant virus diversity and host interactions through global metagenomics.</title>
        <authorList>
            <person name="Schulz F."/>
            <person name="Roux S."/>
            <person name="Paez-Espino D."/>
            <person name="Jungbluth S."/>
            <person name="Walsh D.A."/>
            <person name="Denef V.J."/>
            <person name="McMahon K.D."/>
            <person name="Konstantinidis K.T."/>
            <person name="Eloe-Fadrosh E.A."/>
            <person name="Kyrpides N.C."/>
            <person name="Woyke T."/>
        </authorList>
    </citation>
    <scope>NUCLEOTIDE SEQUENCE</scope>
    <source>
        <strain evidence="1">GVMAG-M-3300009181-41</strain>
    </source>
</reference>
<organism evidence="1">
    <name type="scientific">viral metagenome</name>
    <dbReference type="NCBI Taxonomy" id="1070528"/>
    <lineage>
        <taxon>unclassified sequences</taxon>
        <taxon>metagenomes</taxon>
        <taxon>organismal metagenomes</taxon>
    </lineage>
</organism>
<sequence>MNRSFDYNGVQVAPSRPVQKLVKRTRVLHIDSGDRDIKLYPNNGNFTVYLPRAYERVTGINIKSAEFPQVLDGSSTLVSLWEGPDIQPSSYTPTALSPVPKYFFLEAKGLNMSDETANAADRSASTNSVFGKFVIYNPTDAVVIYNESSDAHQEIQFFPPLTKLDRFHFRLRTHDMNGNQYMFWPADGSNWSISLDIETLENAFDEFSTIETRLGDRS</sequence>
<dbReference type="EMBL" id="MN739026">
    <property type="protein sequence ID" value="QHT35796.1"/>
    <property type="molecule type" value="Genomic_DNA"/>
</dbReference>
<dbReference type="AlphaFoldDB" id="A0A6C0F2I1"/>
<evidence type="ECO:0000313" key="1">
    <source>
        <dbReference type="EMBL" id="QHT35796.1"/>
    </source>
</evidence>
<name>A0A6C0F2I1_9ZZZZ</name>
<protein>
    <submittedName>
        <fullName evidence="1">Uncharacterized protein</fullName>
    </submittedName>
</protein>